<organism evidence="1 2">
    <name type="scientific">Halorubrum lacusprofundi (strain ATCC 49239 / DSM 5036 / JCM 8891 / ACAM 34)</name>
    <dbReference type="NCBI Taxonomy" id="416348"/>
    <lineage>
        <taxon>Archaea</taxon>
        <taxon>Methanobacteriati</taxon>
        <taxon>Methanobacteriota</taxon>
        <taxon>Stenosarchaea group</taxon>
        <taxon>Halobacteria</taxon>
        <taxon>Halobacteriales</taxon>
        <taxon>Haloferacaceae</taxon>
        <taxon>Halorubrum</taxon>
    </lineage>
</organism>
<name>B9LX16_HALLT</name>
<dbReference type="KEGG" id="hla:Hlac_3498"/>
<dbReference type="EMBL" id="CP001367">
    <property type="protein sequence ID" value="ACM59007.1"/>
    <property type="molecule type" value="Genomic_DNA"/>
</dbReference>
<protein>
    <submittedName>
        <fullName evidence="1">Uncharacterized protein</fullName>
    </submittedName>
</protein>
<keyword evidence="1" id="KW-0614">Plasmid</keyword>
<gene>
    <name evidence="1" type="ordered locus">Hlac_3498</name>
</gene>
<evidence type="ECO:0000313" key="1">
    <source>
        <dbReference type="EMBL" id="ACM59007.1"/>
    </source>
</evidence>
<accession>B9LX16</accession>
<dbReference type="HOGENOM" id="CLU_1418652_0_0_2"/>
<reference evidence="1 2" key="1">
    <citation type="journal article" date="2016" name="Stand. Genomic Sci.">
        <title>Complete genome sequence of the Antarctic Halorubrum lacusprofundi type strain ACAM 34.</title>
        <authorList>
            <person name="Anderson I.J."/>
            <person name="DasSarma P."/>
            <person name="Lucas S."/>
            <person name="Copeland A."/>
            <person name="Lapidus A."/>
            <person name="Del Rio T.G."/>
            <person name="Tice H."/>
            <person name="Dalin E."/>
            <person name="Bruce D.C."/>
            <person name="Goodwin L."/>
            <person name="Pitluck S."/>
            <person name="Sims D."/>
            <person name="Brettin T.S."/>
            <person name="Detter J.C."/>
            <person name="Han C.S."/>
            <person name="Larimer F."/>
            <person name="Hauser L."/>
            <person name="Land M."/>
            <person name="Ivanova N."/>
            <person name="Richardson P."/>
            <person name="Cavicchioli R."/>
            <person name="DasSarma S."/>
            <person name="Woese C.R."/>
            <person name="Kyrpides N.C."/>
        </authorList>
    </citation>
    <scope>NUCLEOTIDE SEQUENCE [LARGE SCALE GENOMIC DNA]</scope>
    <source>
        <strain evidence="2">ATCC 49239 / DSM 5036 / JCM 8891 / ACAM 34</strain>
    </source>
</reference>
<keyword evidence="2" id="KW-1185">Reference proteome</keyword>
<dbReference type="Proteomes" id="UP000000740">
    <property type="component" value="Plasmid pHLAC01"/>
</dbReference>
<geneLocation type="plasmid" evidence="1 2">
    <name>pHLAC01</name>
</geneLocation>
<dbReference type="AlphaFoldDB" id="B9LX16"/>
<evidence type="ECO:0000313" key="2">
    <source>
        <dbReference type="Proteomes" id="UP000000740"/>
    </source>
</evidence>
<proteinExistence type="predicted"/>
<sequence>MNESLLSRALRETIASLKFSDSRNTPRITPRFPCFHGLHALNLLVFGSDGWHLSVGNVGSQLGDGNAVVPRFVQLRSACYVGLHALFLVFHFLTVAICTTPPLFVDGCEAGRWWRGRRRWTGRAVHLLCRKGGLRNIKAHGYINLFVISIIYSYYKGSIVVGERHSRLLSHDSTNKGGVVQFWVSGATRSG</sequence>